<protein>
    <submittedName>
        <fullName evidence="1">Uncharacterized protein</fullName>
    </submittedName>
</protein>
<evidence type="ECO:0000313" key="2">
    <source>
        <dbReference type="Proteomes" id="UP000238701"/>
    </source>
</evidence>
<dbReference type="Proteomes" id="UP000238701">
    <property type="component" value="Unassembled WGS sequence"/>
</dbReference>
<proteinExistence type="predicted"/>
<reference evidence="2" key="1">
    <citation type="submission" date="2018-02" db="EMBL/GenBank/DDBJ databases">
        <authorList>
            <person name="Hausmann B."/>
        </authorList>
    </citation>
    <scope>NUCLEOTIDE SEQUENCE [LARGE SCALE GENOMIC DNA]</scope>
    <source>
        <strain evidence="2">Peat soil MAG SbA1</strain>
    </source>
</reference>
<gene>
    <name evidence="1" type="ORF">SBA1_1290004</name>
</gene>
<dbReference type="EMBL" id="OMOD01000034">
    <property type="protein sequence ID" value="SPF34510.1"/>
    <property type="molecule type" value="Genomic_DNA"/>
</dbReference>
<organism evidence="1 2">
    <name type="scientific">Candidatus Sulfotelmatobacter kueseliae</name>
    <dbReference type="NCBI Taxonomy" id="2042962"/>
    <lineage>
        <taxon>Bacteria</taxon>
        <taxon>Pseudomonadati</taxon>
        <taxon>Acidobacteriota</taxon>
        <taxon>Terriglobia</taxon>
        <taxon>Terriglobales</taxon>
        <taxon>Candidatus Korobacteraceae</taxon>
        <taxon>Candidatus Sulfotelmatobacter</taxon>
    </lineage>
</organism>
<evidence type="ECO:0000313" key="1">
    <source>
        <dbReference type="EMBL" id="SPF34510.1"/>
    </source>
</evidence>
<name>A0A2U3K4P1_9BACT</name>
<accession>A0A2U3K4P1</accession>
<sequence>MLFLRPAPMNAVTFFMADLHNLSMPNLLVTPGGMEHSYVEMSVRGVTRLTGLRLNAGCGSSPSFHQHGVNACNGDLTPTTQRTSKIVCLQHLPRPLPQTP</sequence>
<dbReference type="AlphaFoldDB" id="A0A2U3K4P1"/>